<feature type="compositionally biased region" description="Acidic residues" evidence="8">
    <location>
        <begin position="1910"/>
        <end position="1921"/>
    </location>
</feature>
<feature type="region of interest" description="Disordered" evidence="8">
    <location>
        <begin position="1662"/>
        <end position="1691"/>
    </location>
</feature>
<feature type="compositionally biased region" description="Pro residues" evidence="8">
    <location>
        <begin position="2375"/>
        <end position="2390"/>
    </location>
</feature>
<dbReference type="EMBL" id="JAOTOJ010000001">
    <property type="protein sequence ID" value="KAK9410406.1"/>
    <property type="molecule type" value="Genomic_DNA"/>
</dbReference>
<feature type="domain" description="WW" evidence="9">
    <location>
        <begin position="1724"/>
        <end position="1752"/>
    </location>
</feature>
<dbReference type="InterPro" id="IPR001202">
    <property type="entry name" value="WW_dom"/>
</dbReference>
<dbReference type="InterPro" id="IPR059141">
    <property type="entry name" value="Beta-prop_Nup120_160"/>
</dbReference>
<feature type="region of interest" description="Disordered" evidence="8">
    <location>
        <begin position="1464"/>
        <end position="1509"/>
    </location>
</feature>
<dbReference type="PANTHER" id="PTHR46697:SF1">
    <property type="entry name" value="FORMIN-BINDING PROTEIN 4"/>
    <property type="match status" value="1"/>
</dbReference>
<feature type="compositionally biased region" description="Polar residues" evidence="8">
    <location>
        <begin position="1944"/>
        <end position="1957"/>
    </location>
</feature>
<feature type="region of interest" description="Disordered" evidence="8">
    <location>
        <begin position="1891"/>
        <end position="1921"/>
    </location>
</feature>
<evidence type="ECO:0000256" key="8">
    <source>
        <dbReference type="SAM" id="MobiDB-lite"/>
    </source>
</evidence>
<evidence type="ECO:0000259" key="9">
    <source>
        <dbReference type="PROSITE" id="PS50020"/>
    </source>
</evidence>
<feature type="compositionally biased region" description="Basic residues" evidence="8">
    <location>
        <begin position="2400"/>
        <end position="2413"/>
    </location>
</feature>
<protein>
    <recommendedName>
        <fullName evidence="6">Formin-binding protein 4</fullName>
    </recommendedName>
    <alternativeName>
        <fullName evidence="7">Formin-binding protein 30</fullName>
    </alternativeName>
</protein>
<dbReference type="FunFam" id="2.20.70.10:FF:000056">
    <property type="entry name" value="Formin binding protein 4"/>
    <property type="match status" value="1"/>
</dbReference>
<evidence type="ECO:0000256" key="6">
    <source>
        <dbReference type="ARBA" id="ARBA00074617"/>
    </source>
</evidence>
<dbReference type="Pfam" id="PF23354">
    <property type="entry name" value="TPR_NUP160_120_M"/>
    <property type="match status" value="1"/>
</dbReference>
<feature type="region of interest" description="Disordered" evidence="8">
    <location>
        <begin position="1621"/>
        <end position="1644"/>
    </location>
</feature>
<feature type="region of interest" description="Disordered" evidence="8">
    <location>
        <begin position="1973"/>
        <end position="2021"/>
    </location>
</feature>
<name>A0AAW1C8F5_CROAD</name>
<dbReference type="Proteomes" id="UP001474421">
    <property type="component" value="Unassembled WGS sequence"/>
</dbReference>
<feature type="compositionally biased region" description="Polar residues" evidence="8">
    <location>
        <begin position="1977"/>
        <end position="1988"/>
    </location>
</feature>
<gene>
    <name evidence="10" type="ORF">NXF25_001581</name>
</gene>
<keyword evidence="3" id="KW-0677">Repeat</keyword>
<dbReference type="InterPro" id="IPR056536">
    <property type="entry name" value="TPR_NUP160_C"/>
</dbReference>
<dbReference type="Pfam" id="PF00397">
    <property type="entry name" value="WW"/>
    <property type="match status" value="2"/>
</dbReference>
<feature type="region of interest" description="Disordered" evidence="8">
    <location>
        <begin position="1937"/>
        <end position="1958"/>
    </location>
</feature>
<dbReference type="PROSITE" id="PS50020">
    <property type="entry name" value="WW_DOMAIN_2"/>
    <property type="match status" value="2"/>
</dbReference>
<feature type="compositionally biased region" description="Pro residues" evidence="8">
    <location>
        <begin position="2205"/>
        <end position="2232"/>
    </location>
</feature>
<evidence type="ECO:0000313" key="11">
    <source>
        <dbReference type="Proteomes" id="UP001474421"/>
    </source>
</evidence>
<evidence type="ECO:0000256" key="3">
    <source>
        <dbReference type="ARBA" id="ARBA00022737"/>
    </source>
</evidence>
<evidence type="ECO:0000256" key="5">
    <source>
        <dbReference type="ARBA" id="ARBA00022990"/>
    </source>
</evidence>
<dbReference type="Pfam" id="PF23345">
    <property type="entry name" value="NUP160_helical"/>
    <property type="match status" value="1"/>
</dbReference>
<keyword evidence="5" id="KW-0007">Acetylation</keyword>
<dbReference type="Pfam" id="PF23347">
    <property type="entry name" value="TPR_Nup160_C"/>
    <property type="match status" value="1"/>
</dbReference>
<feature type="region of interest" description="Disordered" evidence="8">
    <location>
        <begin position="1537"/>
        <end position="1580"/>
    </location>
</feature>
<dbReference type="InterPro" id="IPR056535">
    <property type="entry name" value="TPR_NUP160_M"/>
</dbReference>
<dbReference type="FunFam" id="2.20.70.10:FF:000058">
    <property type="entry name" value="Formin binding protein 4"/>
    <property type="match status" value="1"/>
</dbReference>
<feature type="region of interest" description="Disordered" evidence="8">
    <location>
        <begin position="2205"/>
        <end position="2300"/>
    </location>
</feature>
<feature type="compositionally biased region" description="Acidic residues" evidence="8">
    <location>
        <begin position="2233"/>
        <end position="2258"/>
    </location>
</feature>
<feature type="domain" description="WW" evidence="9">
    <location>
        <begin position="2107"/>
        <end position="2141"/>
    </location>
</feature>
<dbReference type="SMART" id="SM00456">
    <property type="entry name" value="WW"/>
    <property type="match status" value="2"/>
</dbReference>
<feature type="region of interest" description="Disordered" evidence="8">
    <location>
        <begin position="2338"/>
        <end position="2449"/>
    </location>
</feature>
<dbReference type="InterPro" id="IPR056547">
    <property type="entry name" value="NUP160_helical"/>
</dbReference>
<dbReference type="InterPro" id="IPR036020">
    <property type="entry name" value="WW_dom_sf"/>
</dbReference>
<evidence type="ECO:0000256" key="1">
    <source>
        <dbReference type="ARBA" id="ARBA00022499"/>
    </source>
</evidence>
<dbReference type="SUPFAM" id="SSF51045">
    <property type="entry name" value="WW domain"/>
    <property type="match status" value="2"/>
</dbReference>
<feature type="compositionally biased region" description="Low complexity" evidence="8">
    <location>
        <begin position="1487"/>
        <end position="1505"/>
    </location>
</feature>
<accession>A0AAW1C8F5</accession>
<evidence type="ECO:0000256" key="7">
    <source>
        <dbReference type="ARBA" id="ARBA00078190"/>
    </source>
</evidence>
<dbReference type="PROSITE" id="PS01159">
    <property type="entry name" value="WW_DOMAIN_1"/>
    <property type="match status" value="1"/>
</dbReference>
<organism evidence="10 11">
    <name type="scientific">Crotalus adamanteus</name>
    <name type="common">Eastern diamondback rattlesnake</name>
    <dbReference type="NCBI Taxonomy" id="8729"/>
    <lineage>
        <taxon>Eukaryota</taxon>
        <taxon>Metazoa</taxon>
        <taxon>Chordata</taxon>
        <taxon>Craniata</taxon>
        <taxon>Vertebrata</taxon>
        <taxon>Euteleostomi</taxon>
        <taxon>Lepidosauria</taxon>
        <taxon>Squamata</taxon>
        <taxon>Bifurcata</taxon>
        <taxon>Unidentata</taxon>
        <taxon>Episquamata</taxon>
        <taxon>Toxicofera</taxon>
        <taxon>Serpentes</taxon>
        <taxon>Colubroidea</taxon>
        <taxon>Viperidae</taxon>
        <taxon>Crotalinae</taxon>
        <taxon>Crotalus</taxon>
    </lineage>
</organism>
<comment type="caution">
    <text evidence="10">The sequence shown here is derived from an EMBL/GenBank/DDBJ whole genome shotgun (WGS) entry which is preliminary data.</text>
</comment>
<dbReference type="CDD" id="cd00201">
    <property type="entry name" value="WW"/>
    <property type="match status" value="2"/>
</dbReference>
<reference evidence="10 11" key="1">
    <citation type="journal article" date="2024" name="Proc. Natl. Acad. Sci. U.S.A.">
        <title>The genetic regulatory architecture and epigenomic basis for age-related changes in rattlesnake venom.</title>
        <authorList>
            <person name="Hogan M.P."/>
            <person name="Holding M.L."/>
            <person name="Nystrom G.S."/>
            <person name="Colston T.J."/>
            <person name="Bartlett D.A."/>
            <person name="Mason A.J."/>
            <person name="Ellsworth S.A."/>
            <person name="Rautsaw R.M."/>
            <person name="Lawrence K.C."/>
            <person name="Strickland J.L."/>
            <person name="He B."/>
            <person name="Fraser P."/>
            <person name="Margres M.J."/>
            <person name="Gilbert D.M."/>
            <person name="Gibbs H.L."/>
            <person name="Parkinson C.L."/>
            <person name="Rokyta D.R."/>
        </authorList>
    </citation>
    <scope>NUCLEOTIDE SEQUENCE [LARGE SCALE GENOMIC DNA]</scope>
    <source>
        <strain evidence="10">DRR0105</strain>
    </source>
</reference>
<dbReference type="Pfam" id="PF11715">
    <property type="entry name" value="Beta-prop_Nup120_160"/>
    <property type="match status" value="1"/>
</dbReference>
<proteinExistence type="predicted"/>
<sequence length="2489" mass="277265">MHREWRSVRRARFLLSREPLWQHAREEKMAAAVGLAERGYLELGGAERSARGGVRELVFSLPGGDASSSAVRYPDSAGGFWYQENAQLGSVTRNRFIHWTTSGGTLELVEESLDINLLNNAVQIRFQNCNLLPQGVHIFETQNHVVILVSTNQTVHRLMLPHPARMYRNELITESQMQSVFTDIGKLHFRDPLNYCVIPTVPGLSPNSTASAAWLTSDGGSLFALPSASGGIFVLNLPPYDAHEMPSTSFVELKQSSVMQRLLTGWMPTAIRGDQNPSDLPVSLSVHCREHDALLFALYQDHKLRMWSYKNQMCLMVADTLEFVPVNKDLRLIGGSGHRLQLAYSESLGLYIGVYLHAPRQGQFCVFQLVSTESHRYSLDHISSLFTSQETLIDFALTTSEIWALWHDDENQTTVKYINFEHNVAGQWNQVSVQPLPAEEVNIRDDQDPRETFTEAIFLPGQFTNAALLKALQIFSQEAERYKDLSWDELKKEITIALEDEFQGNVTEYEFSHEEFRQLQIEFWSKFYAYCLQYQEELSRPLALLLNQYTNIVCLLKKGYFSFLVPCSLMDHLYLLPDEQLINEVESAGLDESDFSHDLLSLLQCLRLIGESVSVEMALTMEMACFRLQSPERAAEQILKDLIANDTENMMEDIHSKLQEIKSPVNAIGMLIREMDYETDVEMDRGFSPVQPINVRMHLSQLYGSSTTVNMVCRCVYKMSMTRFLICRDLLILQQLLLRLGDAILLGGDQLFHTQQNLLHRTSILLLSYYVIRWASQRLASDVPVDELESNLQHLSVLKLTDSTTITPLKLVSSPQTIVELFFQEGARKHIISQLFQSNAALDETCLSWPQMFSAISSYLLQFLWPSNPSFLFPECLMGACQYAQLQEYIRLLEPWCHVNVGSCRFMMAHCYLVTGEEHKALDCFCQAASEVGKEEFLDRLIRSEEVEMASTPQLQYYDKVLRLLDTMGLPELIIQLATLAITEAADDWRSQATLRTCIFKHHLDLGHNSQAYEALTHNPDPSRQLDCLRQLVVVLCERSQLQDLVEFPYVNLHNEVVGIIEYRARAVDLMTHNYYELLYAFHIYRHNYRKAGTVMFEYGMRLGREVRTLPGLQKQANCYLAAINCLRLIRPEYAWIVQPASGAVYERPGASPKRNYEGECAAAPAGSHIEILELQDLEKECMLAHIRLTLAQHDPTSAAITGNSLPKELVALLVQAGLFDMAISLCQTYKLSLRPVFDGLTFKCIKLQFGGEAVLAEAWDWLAVNQLSSVITTKKNSATDEAWRLLASYLDKYKSENSPYHRCVINKLLSHGLPLPNWLINSYKKVDAAELLRLYLNYDLLEEAVDLVLEYVDALLGKGHDYFGIEVPLSATTPVVWLPYSAIDQLLQVLGENTTNHHNTMLYQKVRDKLEVYQKQVDKATASCVAVSLLFTWRFSLNLGDGTGSVQSHAPCAHGWTGGECERSGAVTGPRASRHARPRVAPSPLRRPAGGASSASSSRLSLRPTDAPPPLVGPACARFALLGTLLCREWRAPLSPMGKKSRAAPVGRRPILQLSPPGPRGGREEAAPGDGDSASEADEFEVTEEVPKIAPNPPQVNMPVGPVPVKPTGGLCLLGTYADSEDEDSEMTEKAAQSADANGNNSADIDSTLANFLAEIDAITAPSQPHEATVPTTAPPPTPPRPEPKESATSQVLVTANGTDQVAAWQYDTQCSLSGVGVEMGNWQEVWDENTGCYYYWNIQTNEVTWELPQYLATQVQNLQHYQHSSVTETDESYPVAADISSQGKGGGGTSSTIAVSAAGSIGRRTIPSKRELRKEVNEGIQALSSSEEEKKGVAASLLAPLLPEVVKEEEERWRRKVICKEEVEPLMEEDVTAEQTTAISDQQLEGVHDIGEDPSQEDLCSVVQSGESAEEEEEEQDTLELEMVLERKKAELRALEEGDGSVSGSSPLSDASQSDLTRRLLPKQGKWKLFGVASPESTSRGSSKAGQDSPEPGETAVKEEPETADDNLGPGPDTEEFQDKVKTQGVFKVEDEEQDLKFQIGELANMLISKLEFLGISRQSISNFHMLLLQTETRIADWREGALQGNYLKRKLQDAAEQLKQYEINAAPKGWSCHWDRDHRRYFYVNEQSGESQWEFPDGEEEEEGQILENKAEALPKQGLKEKIESGTVSKESLSSQAGATSLVPLSPFWTVLQPSVPVLQPPLPLEMPPPPPPPPESPPPPPPPPPPPGEDGEIQEVEMEDEGDEEPPAPGTEEDAVLKPLLRPAVANSQTNSETSISTTSAKPLKRKASEMNAGQVQRAATIGSCPVLYGQSVIGGSQQAHGVSLQSSYLGVPQPALIGYPDCSASGGLPASTTQPVPSQGAPPATAEHLLPPPPPPPPQSPPPQVPKSLSLEKSKKMRRGSKRKKNKTKMPSLVKKWQSIQRELDEEENSSSSDEDREVMSQKRIEEWKQQQLITGMAERNANFEALPEDWRARLKRRKNTSNT</sequence>
<evidence type="ECO:0000256" key="2">
    <source>
        <dbReference type="ARBA" id="ARBA00022553"/>
    </source>
</evidence>
<keyword evidence="11" id="KW-1185">Reference proteome</keyword>
<evidence type="ECO:0000313" key="10">
    <source>
        <dbReference type="EMBL" id="KAK9410406.1"/>
    </source>
</evidence>
<keyword evidence="4" id="KW-0832">Ubl conjugation</keyword>
<dbReference type="Gene3D" id="2.20.70.10">
    <property type="match status" value="2"/>
</dbReference>
<evidence type="ECO:0000256" key="4">
    <source>
        <dbReference type="ARBA" id="ARBA00022843"/>
    </source>
</evidence>
<dbReference type="InterPro" id="IPR053076">
    <property type="entry name" value="WW_domain_protein"/>
</dbReference>
<keyword evidence="2" id="KW-0597">Phosphoprotein</keyword>
<feature type="compositionally biased region" description="Polar residues" evidence="8">
    <location>
        <begin position="2270"/>
        <end position="2285"/>
    </location>
</feature>
<dbReference type="PANTHER" id="PTHR46697">
    <property type="entry name" value="FORMIN-BINDING PROTEIN 4"/>
    <property type="match status" value="1"/>
</dbReference>
<feature type="compositionally biased region" description="Acidic residues" evidence="8">
    <location>
        <begin position="2429"/>
        <end position="2442"/>
    </location>
</feature>
<keyword evidence="1" id="KW-1017">Isopeptide bond</keyword>